<evidence type="ECO:0000256" key="2">
    <source>
        <dbReference type="ARBA" id="ARBA00023445"/>
    </source>
</evidence>
<feature type="domain" description="NAD-dependent epimerase/dehydratase" evidence="3">
    <location>
        <begin position="6"/>
        <end position="248"/>
    </location>
</feature>
<evidence type="ECO:0000256" key="1">
    <source>
        <dbReference type="ARBA" id="ARBA00023002"/>
    </source>
</evidence>
<dbReference type="OrthoDB" id="2735536at2759"/>
<comment type="caution">
    <text evidence="4">The sequence shown here is derived from an EMBL/GenBank/DDBJ whole genome shotgun (WGS) entry which is preliminary data.</text>
</comment>
<evidence type="ECO:0000259" key="3">
    <source>
        <dbReference type="Pfam" id="PF01370"/>
    </source>
</evidence>
<dbReference type="EMBL" id="JAGHQL010000006">
    <property type="protein sequence ID" value="KAH0545365.1"/>
    <property type="molecule type" value="Genomic_DNA"/>
</dbReference>
<dbReference type="SUPFAM" id="SSF51735">
    <property type="entry name" value="NAD(P)-binding Rossmann-fold domains"/>
    <property type="match status" value="1"/>
</dbReference>
<dbReference type="InterPro" id="IPR036291">
    <property type="entry name" value="NAD(P)-bd_dom_sf"/>
</dbReference>
<gene>
    <name evidence="4" type="ORF">FGG08_000506</name>
</gene>
<keyword evidence="5" id="KW-1185">Reference proteome</keyword>
<evidence type="ECO:0000313" key="4">
    <source>
        <dbReference type="EMBL" id="KAH0545365.1"/>
    </source>
</evidence>
<reference evidence="4" key="1">
    <citation type="submission" date="2021-03" db="EMBL/GenBank/DDBJ databases">
        <title>Comparative genomics and phylogenomic investigation of the class Geoglossomycetes provide insights into ecological specialization and systematics.</title>
        <authorList>
            <person name="Melie T."/>
            <person name="Pirro S."/>
            <person name="Miller A.N."/>
            <person name="Quandt A."/>
        </authorList>
    </citation>
    <scope>NUCLEOTIDE SEQUENCE</scope>
    <source>
        <strain evidence="4">GBOQ0MN5Z8</strain>
    </source>
</reference>
<comment type="similarity">
    <text evidence="2">Belongs to the NAD(P)-dependent epimerase/dehydratase family. Dihydroflavonol-4-reductase subfamily.</text>
</comment>
<dbReference type="InterPro" id="IPR001509">
    <property type="entry name" value="Epimerase_deHydtase"/>
</dbReference>
<dbReference type="GO" id="GO:0016616">
    <property type="term" value="F:oxidoreductase activity, acting on the CH-OH group of donors, NAD or NADP as acceptor"/>
    <property type="evidence" value="ECO:0007669"/>
    <property type="project" value="TreeGrafter"/>
</dbReference>
<organism evidence="4 5">
    <name type="scientific">Glutinoglossum americanum</name>
    <dbReference type="NCBI Taxonomy" id="1670608"/>
    <lineage>
        <taxon>Eukaryota</taxon>
        <taxon>Fungi</taxon>
        <taxon>Dikarya</taxon>
        <taxon>Ascomycota</taxon>
        <taxon>Pezizomycotina</taxon>
        <taxon>Geoglossomycetes</taxon>
        <taxon>Geoglossales</taxon>
        <taxon>Geoglossaceae</taxon>
        <taxon>Glutinoglossum</taxon>
    </lineage>
</organism>
<keyword evidence="1" id="KW-0560">Oxidoreductase</keyword>
<evidence type="ECO:0000313" key="5">
    <source>
        <dbReference type="Proteomes" id="UP000698800"/>
    </source>
</evidence>
<dbReference type="PANTHER" id="PTHR10366:SF564">
    <property type="entry name" value="STEROL-4-ALPHA-CARBOXYLATE 3-DEHYDROGENASE, DECARBOXYLATING"/>
    <property type="match status" value="1"/>
</dbReference>
<accession>A0A9P8ICR5</accession>
<dbReference type="Proteomes" id="UP000698800">
    <property type="component" value="Unassembled WGS sequence"/>
</dbReference>
<name>A0A9P8ICR5_9PEZI</name>
<dbReference type="PANTHER" id="PTHR10366">
    <property type="entry name" value="NAD DEPENDENT EPIMERASE/DEHYDRATASE"/>
    <property type="match status" value="1"/>
</dbReference>
<sequence>MTGELVLVTGITGHVGFRTLVATLQAGYAVRGALRSEGKIDQIKNAPSIQPYLDRLEFVIVSDILKEGAFDKALEGVDYVLHIASPLPIQTTEYDRDIIQPAIKGTLGILASASKVPTVRRVVITSSAAIILPKEIDPTKLYSEADITPAPNGPFHSSWEAYSASKRLSYYATSDWYEATKPQFDIIRLMPSFVIGKNELITDKKNFITGSNALVSGVLFGDKATAPNVGVTVHLDDVAKAHVQALSPKIEGNQDFILSSDCPEGIVYDDAIEITKKSFPDAVASGLFPLGGTHPTAKIKMDVSKAEKAFGWTFQPYEEQVKNLVRHWIELNTVS</sequence>
<dbReference type="AlphaFoldDB" id="A0A9P8ICR5"/>
<dbReference type="Gene3D" id="3.40.50.720">
    <property type="entry name" value="NAD(P)-binding Rossmann-like Domain"/>
    <property type="match status" value="1"/>
</dbReference>
<dbReference type="InterPro" id="IPR050425">
    <property type="entry name" value="NAD(P)_dehydrat-like"/>
</dbReference>
<protein>
    <recommendedName>
        <fullName evidence="3">NAD-dependent epimerase/dehydratase domain-containing protein</fullName>
    </recommendedName>
</protein>
<proteinExistence type="inferred from homology"/>
<dbReference type="Pfam" id="PF01370">
    <property type="entry name" value="Epimerase"/>
    <property type="match status" value="1"/>
</dbReference>